<comment type="caution">
    <text evidence="1">The sequence shown here is derived from an EMBL/GenBank/DDBJ whole genome shotgun (WGS) entry which is preliminary data.</text>
</comment>
<dbReference type="Proteomes" id="UP000194873">
    <property type="component" value="Unassembled WGS sequence"/>
</dbReference>
<accession>A0A243W6E3</accession>
<reference evidence="1 2" key="1">
    <citation type="submission" date="2017-01" db="EMBL/GenBank/DDBJ databases">
        <title>A new Hymenobacter.</title>
        <authorList>
            <person name="Liang Y."/>
            <person name="Feng F."/>
        </authorList>
    </citation>
    <scope>NUCLEOTIDE SEQUENCE [LARGE SCALE GENOMIC DNA]</scope>
    <source>
        <strain evidence="1">MIMBbqt21</strain>
    </source>
</reference>
<protein>
    <submittedName>
        <fullName evidence="1">Uncharacterized protein</fullName>
    </submittedName>
</protein>
<keyword evidence="2" id="KW-1185">Reference proteome</keyword>
<evidence type="ECO:0000313" key="1">
    <source>
        <dbReference type="EMBL" id="OUJ69794.1"/>
    </source>
</evidence>
<evidence type="ECO:0000313" key="2">
    <source>
        <dbReference type="Proteomes" id="UP000194873"/>
    </source>
</evidence>
<dbReference type="EMBL" id="MTSE01000031">
    <property type="protein sequence ID" value="OUJ69794.1"/>
    <property type="molecule type" value="Genomic_DNA"/>
</dbReference>
<sequence length="189" mass="20887">MNNAIASAKKILDNNTDAKDAFIAFSGLDEKDQKEWNNPWTENGKVPIIQTKTHKDGTVGMTSNSATGRFTVGMDPRLTPAEMVVSVLHEYVHGGDNTFRVGETIDGSDKNSVPGDRWGGITYQLNAFIKAAATDPAGYLQRYPAYHENGKPVMIEIEYGFEQAAFGNPIATKQDYENFSEKYLKEVSK</sequence>
<dbReference type="AlphaFoldDB" id="A0A243W6E3"/>
<dbReference type="RefSeq" id="WP_086597073.1">
    <property type="nucleotide sequence ID" value="NZ_MTSE01000031.1"/>
</dbReference>
<organism evidence="1 2">
    <name type="scientific">Hymenobacter crusticola</name>
    <dbReference type="NCBI Taxonomy" id="1770526"/>
    <lineage>
        <taxon>Bacteria</taxon>
        <taxon>Pseudomonadati</taxon>
        <taxon>Bacteroidota</taxon>
        <taxon>Cytophagia</taxon>
        <taxon>Cytophagales</taxon>
        <taxon>Hymenobacteraceae</taxon>
        <taxon>Hymenobacter</taxon>
    </lineage>
</organism>
<proteinExistence type="predicted"/>
<gene>
    <name evidence="1" type="ORF">BXP70_26150</name>
</gene>
<name>A0A243W6E3_9BACT</name>